<organism evidence="1 2">
    <name type="scientific">Salmonella enterica subsp. enterica serovar Poona</name>
    <dbReference type="NCBI Taxonomy" id="436295"/>
    <lineage>
        <taxon>Bacteria</taxon>
        <taxon>Pseudomonadati</taxon>
        <taxon>Pseudomonadota</taxon>
        <taxon>Gammaproteobacteria</taxon>
        <taxon>Enterobacterales</taxon>
        <taxon>Enterobacteriaceae</taxon>
        <taxon>Salmonella</taxon>
    </lineage>
</organism>
<dbReference type="AlphaFoldDB" id="A0A4Z0MZR4"/>
<reference evidence="1 2" key="1">
    <citation type="submission" date="2018-03" db="EMBL/GenBank/DDBJ databases">
        <title>Non-Typhoidal Salmonella genome sequencing and assembly.</title>
        <authorList>
            <person name="Matchawe C."/>
        </authorList>
    </citation>
    <scope>NUCLEOTIDE SEQUENCE [LARGE SCALE GENOMIC DNA]</scope>
    <source>
        <strain evidence="1 2">22sa</strain>
    </source>
</reference>
<dbReference type="Proteomes" id="UP000298196">
    <property type="component" value="Unassembled WGS sequence"/>
</dbReference>
<accession>A0A4Z0MZR4</accession>
<sequence length="27" mass="2847">MHAVYPICATSGAHHQEGLVMTFTASS</sequence>
<keyword evidence="2" id="KW-1185">Reference proteome</keyword>
<dbReference type="EMBL" id="PYKI01001367">
    <property type="protein sequence ID" value="TGD84778.1"/>
    <property type="molecule type" value="Genomic_DNA"/>
</dbReference>
<evidence type="ECO:0000313" key="2">
    <source>
        <dbReference type="Proteomes" id="UP000298196"/>
    </source>
</evidence>
<evidence type="ECO:0000313" key="1">
    <source>
        <dbReference type="EMBL" id="TGD84778.1"/>
    </source>
</evidence>
<comment type="caution">
    <text evidence="1">The sequence shown here is derived from an EMBL/GenBank/DDBJ whole genome shotgun (WGS) entry which is preliminary data.</text>
</comment>
<protein>
    <submittedName>
        <fullName evidence="1">Orotidine-5'-phosphate decarboxylase</fullName>
    </submittedName>
</protein>
<name>A0A4Z0MZR4_SALET</name>
<proteinExistence type="predicted"/>
<feature type="non-terminal residue" evidence="1">
    <location>
        <position position="27"/>
    </location>
</feature>
<gene>
    <name evidence="1" type="ORF">C9F07_12860</name>
</gene>